<proteinExistence type="predicted"/>
<keyword evidence="2" id="KW-1185">Reference proteome</keyword>
<evidence type="ECO:0000313" key="2">
    <source>
        <dbReference type="Proteomes" id="UP000005697"/>
    </source>
</evidence>
<evidence type="ECO:0000313" key="1">
    <source>
        <dbReference type="EMBL" id="EGC20755.1"/>
    </source>
</evidence>
<dbReference type="STRING" id="888743.HMPREF9141_0659"/>
<protein>
    <submittedName>
        <fullName evidence="1">Tetratricopeptide repeat protein</fullName>
    </submittedName>
</protein>
<dbReference type="Proteomes" id="UP000005697">
    <property type="component" value="Unassembled WGS sequence"/>
</dbReference>
<dbReference type="RefSeq" id="WP_007368194.1">
    <property type="nucleotide sequence ID" value="NZ_GL872283.1"/>
</dbReference>
<reference evidence="1 2" key="1">
    <citation type="submission" date="2011-01" db="EMBL/GenBank/DDBJ databases">
        <authorList>
            <person name="Muzny D."/>
            <person name="Qin X."/>
            <person name="Deng J."/>
            <person name="Jiang H."/>
            <person name="Liu Y."/>
            <person name="Qu J."/>
            <person name="Song X.-Z."/>
            <person name="Zhang L."/>
            <person name="Thornton R."/>
            <person name="Coyle M."/>
            <person name="Francisco L."/>
            <person name="Jackson L."/>
            <person name="Javaid M."/>
            <person name="Korchina V."/>
            <person name="Kovar C."/>
            <person name="Mata R."/>
            <person name="Mathew T."/>
            <person name="Ngo R."/>
            <person name="Nguyen L."/>
            <person name="Nguyen N."/>
            <person name="Okwuonu G."/>
            <person name="Ongeri F."/>
            <person name="Pham C."/>
            <person name="Simmons D."/>
            <person name="Wilczek-Boney K."/>
            <person name="Hale W."/>
            <person name="Jakkamsetti A."/>
            <person name="Pham P."/>
            <person name="Ruth R."/>
            <person name="San Lucas F."/>
            <person name="Warren J."/>
            <person name="Zhang J."/>
            <person name="Zhao Z."/>
            <person name="Zhou C."/>
            <person name="Zhu D."/>
            <person name="Lee S."/>
            <person name="Bess C."/>
            <person name="Blankenburg K."/>
            <person name="Forbes L."/>
            <person name="Fu Q."/>
            <person name="Gubbala S."/>
            <person name="Hirani K."/>
            <person name="Jayaseelan J.C."/>
            <person name="Lara F."/>
            <person name="Munidasa M."/>
            <person name="Palculict T."/>
            <person name="Patil S."/>
            <person name="Pu L.-L."/>
            <person name="Saada N."/>
            <person name="Tang L."/>
            <person name="Weissenberger G."/>
            <person name="Zhu Y."/>
            <person name="Hemphill L."/>
            <person name="Shang Y."/>
            <person name="Youmans B."/>
            <person name="Ayvaz T."/>
            <person name="Ross M."/>
            <person name="Santibanez J."/>
            <person name="Aqrawi P."/>
            <person name="Gross S."/>
            <person name="Joshi V."/>
            <person name="Fowler G."/>
            <person name="Nazareth L."/>
            <person name="Reid J."/>
            <person name="Worley K."/>
            <person name="Petrosino J."/>
            <person name="Highlander S."/>
            <person name="Gibbs R."/>
        </authorList>
    </citation>
    <scope>NUCLEOTIDE SEQUENCE [LARGE SCALE GENOMIC DNA]</scope>
    <source>
        <strain evidence="1 2">DSM 16608</strain>
    </source>
</reference>
<dbReference type="OrthoDB" id="1083059at2"/>
<comment type="caution">
    <text evidence="1">The sequence shown here is derived from an EMBL/GenBank/DDBJ whole genome shotgun (WGS) entry which is preliminary data.</text>
</comment>
<organism evidence="1 2">
    <name type="scientific">Prevotella multiformis DSM 16608</name>
    <dbReference type="NCBI Taxonomy" id="888743"/>
    <lineage>
        <taxon>Bacteria</taxon>
        <taxon>Pseudomonadati</taxon>
        <taxon>Bacteroidota</taxon>
        <taxon>Bacteroidia</taxon>
        <taxon>Bacteroidales</taxon>
        <taxon>Prevotellaceae</taxon>
        <taxon>Prevotella</taxon>
    </lineage>
</organism>
<accession>F0F4Z3</accession>
<dbReference type="AlphaFoldDB" id="F0F4Z3"/>
<dbReference type="HOGENOM" id="CLU_485604_0_0_10"/>
<dbReference type="eggNOG" id="ENOG5033X8T">
    <property type="taxonomic scope" value="Bacteria"/>
</dbReference>
<sequence length="560" mass="64724">MIDKIRKILRQPLRLSSLTLESNRRIVSKALKALNCTGEWQEDKDTAMVRFDFQSGHFGIHLSRQHPQVELSFLFFAEAGMNDLNTVRHVCNQFNLNSDGPRFCYTINEKTNIIDLHILTTLLLDEDRAKDVLSSAMIDSFGWQSAFVRSLNEMKTDAKNADTNDIERAVNDLSRDFFLLREQELSHQQTAPGWRHNDKEPAALAQWMEKAFGMVDVVFSELTVVTDRLTVLHDREAIAGYDLADALIAGGAFVRPKAMLDLVFFLPSHPTVRRHMTFSLQQTDSCEAVLYYQVVATLLPLQAAPGRPMRSKEQQAQARSALLAYDLRSTKQLQDEFVYMWKEAKSKMANGAARQLTEEQRAIADVVDMEAGRFVYRGRALYRQKRYYEAIASLENAFRLLYAAFYRLGKTERDVFFEVCFMLGFCYDELRQYEQAYYYLTFTLGLNRSVYAEEYVNCMVSMGDFRSLGCIDGLLNELRGSLPEDEEEEIDPSLRSFLRFLYRRKAYVLVEMRRLDEAEKLLRRMVSDPDSSDFALGELAYIRHLREGRQTDREGGRKDK</sequence>
<dbReference type="InterPro" id="IPR011990">
    <property type="entry name" value="TPR-like_helical_dom_sf"/>
</dbReference>
<dbReference type="Gene3D" id="1.25.40.10">
    <property type="entry name" value="Tetratricopeptide repeat domain"/>
    <property type="match status" value="1"/>
</dbReference>
<name>F0F4Z3_9BACT</name>
<dbReference type="SUPFAM" id="SSF48452">
    <property type="entry name" value="TPR-like"/>
    <property type="match status" value="1"/>
</dbReference>
<gene>
    <name evidence="1" type="ORF">HMPREF9141_0659</name>
</gene>
<dbReference type="EMBL" id="AEWX01000009">
    <property type="protein sequence ID" value="EGC20755.1"/>
    <property type="molecule type" value="Genomic_DNA"/>
</dbReference>